<name>A0A0D1X6K6_ANEMI</name>
<dbReference type="Proteomes" id="UP000182836">
    <property type="component" value="Unassembled WGS sequence"/>
</dbReference>
<organism evidence="2 4">
    <name type="scientific">Aneurinibacillus migulanus</name>
    <name type="common">Bacillus migulanus</name>
    <dbReference type="NCBI Taxonomy" id="47500"/>
    <lineage>
        <taxon>Bacteria</taxon>
        <taxon>Bacillati</taxon>
        <taxon>Bacillota</taxon>
        <taxon>Bacilli</taxon>
        <taxon>Bacillales</taxon>
        <taxon>Paenibacillaceae</taxon>
        <taxon>Aneurinibacillus group</taxon>
        <taxon>Aneurinibacillus</taxon>
    </lineage>
</organism>
<evidence type="ECO:0000313" key="3">
    <source>
        <dbReference type="EMBL" id="SDI73702.1"/>
    </source>
</evidence>
<dbReference type="PATRIC" id="fig|47500.12.peg.5876"/>
<dbReference type="EMBL" id="LGUG01000004">
    <property type="protein sequence ID" value="KON96161.1"/>
    <property type="molecule type" value="Genomic_DNA"/>
</dbReference>
<gene>
    <name evidence="2" type="ORF">AF333_12375</name>
    <name evidence="3" type="ORF">SAMN04487909_10748</name>
</gene>
<evidence type="ECO:0000256" key="1">
    <source>
        <dbReference type="SAM" id="MobiDB-lite"/>
    </source>
</evidence>
<feature type="region of interest" description="Disordered" evidence="1">
    <location>
        <begin position="139"/>
        <end position="202"/>
    </location>
</feature>
<dbReference type="InterPro" id="IPR030909">
    <property type="entry name" value="IMEF_cargo"/>
</dbReference>
<proteinExistence type="predicted"/>
<dbReference type="GeneID" id="42305970"/>
<protein>
    <submittedName>
        <fullName evidence="3">Encapsulated protein</fullName>
    </submittedName>
</protein>
<dbReference type="STRING" id="47500.AF333_12375"/>
<reference evidence="2 4" key="1">
    <citation type="submission" date="2015-07" db="EMBL/GenBank/DDBJ databases">
        <title>Fjat-14205 dsm 2895.</title>
        <authorList>
            <person name="Liu B."/>
            <person name="Wang J."/>
            <person name="Zhu Y."/>
            <person name="Liu G."/>
            <person name="Chen Q."/>
            <person name="Chen Z."/>
            <person name="Lan J."/>
            <person name="Che J."/>
            <person name="Ge C."/>
            <person name="Shi H."/>
            <person name="Pan Z."/>
            <person name="Liu X."/>
        </authorList>
    </citation>
    <scope>NUCLEOTIDE SEQUENCE [LARGE SCALE GENOMIC DNA]</scope>
    <source>
        <strain evidence="2 4">DSM 2895</strain>
    </source>
</reference>
<dbReference type="RefSeq" id="WP_043068886.1">
    <property type="nucleotide sequence ID" value="NZ_BJOA01000154.1"/>
</dbReference>
<keyword evidence="4" id="KW-1185">Reference proteome</keyword>
<dbReference type="Pfam" id="PF24309">
    <property type="entry name" value="IMEF_Flp"/>
    <property type="match status" value="1"/>
</dbReference>
<dbReference type="GO" id="GO:0004322">
    <property type="term" value="F:ferroxidase activity"/>
    <property type="evidence" value="ECO:0007669"/>
    <property type="project" value="InterPro"/>
</dbReference>
<dbReference type="OrthoDB" id="2855273at2"/>
<dbReference type="EMBL" id="FNED01000007">
    <property type="protein sequence ID" value="SDI73702.1"/>
    <property type="molecule type" value="Genomic_DNA"/>
</dbReference>
<sequence length="202" mass="22992">MIQPLSELYDVFSRTKAGIRAFMDMLAPVISDAEDEYQRLYFHHIYEEEEQRLERLEGLLPSLSSFLSDGQTANIENPKFNRLLQDIHLEKFGLHNFLEHLDLTMYHFKDPERSQMLASMSEQTKADYMVVKDILSRMNKDSSSSVSPEPRKESDYHVVATAAHEEVDGIGAPPHIPASNMLSTSPTPTRKGLSVGSLKHTR</sequence>
<evidence type="ECO:0000313" key="2">
    <source>
        <dbReference type="EMBL" id="KON96161.1"/>
    </source>
</evidence>
<dbReference type="Proteomes" id="UP000037269">
    <property type="component" value="Unassembled WGS sequence"/>
</dbReference>
<dbReference type="GO" id="GO:0140315">
    <property type="term" value="F:iron ion sequestering activity"/>
    <property type="evidence" value="ECO:0007669"/>
    <property type="project" value="InterPro"/>
</dbReference>
<dbReference type="NCBIfam" id="TIGR04536">
    <property type="entry name" value="geobac_encap"/>
    <property type="match status" value="1"/>
</dbReference>
<evidence type="ECO:0000313" key="5">
    <source>
        <dbReference type="Proteomes" id="UP000182836"/>
    </source>
</evidence>
<evidence type="ECO:0000313" key="4">
    <source>
        <dbReference type="Proteomes" id="UP000037269"/>
    </source>
</evidence>
<accession>A0A0D1X6K6</accession>
<dbReference type="AlphaFoldDB" id="A0A0D1X6K6"/>
<reference evidence="3 5" key="2">
    <citation type="submission" date="2016-10" db="EMBL/GenBank/DDBJ databases">
        <authorList>
            <person name="de Groot N.N."/>
        </authorList>
    </citation>
    <scope>NUCLEOTIDE SEQUENCE [LARGE SCALE GENOMIC DNA]</scope>
    <source>
        <strain evidence="3 5">DSM 2895</strain>
    </source>
</reference>
<dbReference type="GO" id="GO:0140737">
    <property type="term" value="C:encapsulin nanocompartment"/>
    <property type="evidence" value="ECO:0007669"/>
    <property type="project" value="InterPro"/>
</dbReference>